<proteinExistence type="predicted"/>
<feature type="compositionally biased region" description="Basic and acidic residues" evidence="1">
    <location>
        <begin position="1"/>
        <end position="17"/>
    </location>
</feature>
<keyword evidence="2" id="KW-0812">Transmembrane</keyword>
<reference evidence="3" key="1">
    <citation type="journal article" date="2022" name="bioRxiv">
        <title>Sequencing and chromosome-scale assembly of the giantPleurodeles waltlgenome.</title>
        <authorList>
            <person name="Brown T."/>
            <person name="Elewa A."/>
            <person name="Iarovenko S."/>
            <person name="Subramanian E."/>
            <person name="Araus A.J."/>
            <person name="Petzold A."/>
            <person name="Susuki M."/>
            <person name="Suzuki K.-i.T."/>
            <person name="Hayashi T."/>
            <person name="Toyoda A."/>
            <person name="Oliveira C."/>
            <person name="Osipova E."/>
            <person name="Leigh N.D."/>
            <person name="Simon A."/>
            <person name="Yun M.H."/>
        </authorList>
    </citation>
    <scope>NUCLEOTIDE SEQUENCE</scope>
    <source>
        <strain evidence="3">20211129_DDA</strain>
        <tissue evidence="3">Liver</tissue>
    </source>
</reference>
<dbReference type="Proteomes" id="UP001066276">
    <property type="component" value="Chromosome 7"/>
</dbReference>
<feature type="transmembrane region" description="Helical" evidence="2">
    <location>
        <begin position="36"/>
        <end position="56"/>
    </location>
</feature>
<evidence type="ECO:0000256" key="2">
    <source>
        <dbReference type="SAM" id="Phobius"/>
    </source>
</evidence>
<feature type="region of interest" description="Disordered" evidence="1">
    <location>
        <begin position="1"/>
        <end position="24"/>
    </location>
</feature>
<keyword evidence="4" id="KW-1185">Reference proteome</keyword>
<evidence type="ECO:0000313" key="3">
    <source>
        <dbReference type="EMBL" id="KAJ1122272.1"/>
    </source>
</evidence>
<accession>A0AAV7P4P7</accession>
<comment type="caution">
    <text evidence="3">The sequence shown here is derived from an EMBL/GenBank/DDBJ whole genome shotgun (WGS) entry which is preliminary data.</text>
</comment>
<dbReference type="AlphaFoldDB" id="A0AAV7P4P7"/>
<sequence>MMSRQRDPKDIRQRYEDTSETTSRKCTKQQSTHWQCISRVLMAVCILEMGILLYFLCAGVQSSQSQEEVSGRMPLANNTCNETLGSLEPEGSPQLRDCQQELMEWSRLCRHSQKSLQDQQEKLKLSQVVLCEGPSTSIVKGEDVDAR</sequence>
<name>A0AAV7P4P7_PLEWA</name>
<gene>
    <name evidence="3" type="ORF">NDU88_000768</name>
</gene>
<keyword evidence="2" id="KW-0472">Membrane</keyword>
<evidence type="ECO:0000313" key="4">
    <source>
        <dbReference type="Proteomes" id="UP001066276"/>
    </source>
</evidence>
<organism evidence="3 4">
    <name type="scientific">Pleurodeles waltl</name>
    <name type="common">Iberian ribbed newt</name>
    <dbReference type="NCBI Taxonomy" id="8319"/>
    <lineage>
        <taxon>Eukaryota</taxon>
        <taxon>Metazoa</taxon>
        <taxon>Chordata</taxon>
        <taxon>Craniata</taxon>
        <taxon>Vertebrata</taxon>
        <taxon>Euteleostomi</taxon>
        <taxon>Amphibia</taxon>
        <taxon>Batrachia</taxon>
        <taxon>Caudata</taxon>
        <taxon>Salamandroidea</taxon>
        <taxon>Salamandridae</taxon>
        <taxon>Pleurodelinae</taxon>
        <taxon>Pleurodeles</taxon>
    </lineage>
</organism>
<dbReference type="EMBL" id="JANPWB010000011">
    <property type="protein sequence ID" value="KAJ1122272.1"/>
    <property type="molecule type" value="Genomic_DNA"/>
</dbReference>
<protein>
    <submittedName>
        <fullName evidence="3">Uncharacterized protein</fullName>
    </submittedName>
</protein>
<evidence type="ECO:0000256" key="1">
    <source>
        <dbReference type="SAM" id="MobiDB-lite"/>
    </source>
</evidence>
<keyword evidence="2" id="KW-1133">Transmembrane helix</keyword>